<protein>
    <submittedName>
        <fullName evidence="1">Uncharacterized protein</fullName>
    </submittedName>
</protein>
<dbReference type="EMBL" id="CP011213">
    <property type="protein sequence ID" value="AKM82355.1"/>
    <property type="molecule type" value="Genomic_DNA"/>
</dbReference>
<dbReference type="Proteomes" id="UP000035648">
    <property type="component" value="Chromosome"/>
</dbReference>
<proteinExistence type="predicted"/>
<dbReference type="AlphaFoldDB" id="A0A0G4B448"/>
<dbReference type="KEGG" id="bbgw:UT28_C0001G0551"/>
<dbReference type="STRING" id="1618337.UT28_C0001G0551"/>
<evidence type="ECO:0000313" key="1">
    <source>
        <dbReference type="EMBL" id="AKM82355.1"/>
    </source>
</evidence>
<name>A0A0G4B448_9BACT</name>
<sequence length="350" mass="39604">MSEFSPFSQDPEVLASMPLTADLVEHSAEEEKKAPLEKYLNSEIVSKLTNLFDELAKKYEDMSYDSTDGLDFADELSTRAEEIFASQKNEVSESVKFSFGKMGEVLEEDLAFSLDEERASGGFVSEKEEKILEWFDNNSQKEMLHDMVKWQQEAMKMTQWLSMLEGGDVLINQFYERWRQFAGKRLGAEGAESIVRGITGPLLFSKLCDEAGYDVFLPDVVWDRDEKIDFLIKDKSSQDMVYATQMKSKKAGNLGVRIEGSNDQSDLQGKALKEKESLEKSVGKFDRIWSGKYGIRMKPLFVTVDGLIESQYDLGTGEMVDKKLKSQLIENIKQSLANQIGSEEQLAQAA</sequence>
<organism evidence="1 2">
    <name type="scientific">Berkelbacteria bacterium GW2011_GWE1_39_12</name>
    <dbReference type="NCBI Taxonomy" id="1618337"/>
    <lineage>
        <taxon>Bacteria</taxon>
        <taxon>Candidatus Berkelbacteria</taxon>
    </lineage>
</organism>
<reference evidence="1 2" key="1">
    <citation type="journal article" date="2015" name="Nature">
        <title>rRNA introns, odd ribosomes, and small enigmatic genomes across a large radiation of phyla.</title>
        <authorList>
            <person name="Brown C.T."/>
            <person name="Hug L.A."/>
            <person name="Thomas B.C."/>
            <person name="Sharon I."/>
            <person name="Castelle C.J."/>
            <person name="Singh A."/>
            <person name="Wilkins M.J."/>
            <person name="Williams K.H."/>
            <person name="Banfield J.F."/>
        </authorList>
    </citation>
    <scope>NUCLEOTIDE SEQUENCE [LARGE SCALE GENOMIC DNA]</scope>
</reference>
<accession>A0A0G4B448</accession>
<gene>
    <name evidence="1" type="ORF">UT28_C0001G0551</name>
</gene>
<evidence type="ECO:0000313" key="2">
    <source>
        <dbReference type="Proteomes" id="UP000035648"/>
    </source>
</evidence>